<dbReference type="RefSeq" id="WP_193907802.1">
    <property type="nucleotide sequence ID" value="NZ_PRDL01000001.1"/>
</dbReference>
<evidence type="ECO:0000259" key="1">
    <source>
        <dbReference type="Pfam" id="PF00496"/>
    </source>
</evidence>
<comment type="caution">
    <text evidence="2">The sequence shown here is derived from an EMBL/GenBank/DDBJ whole genome shotgun (WGS) entry which is preliminary data.</text>
</comment>
<dbReference type="GO" id="GO:1904680">
    <property type="term" value="F:peptide transmembrane transporter activity"/>
    <property type="evidence" value="ECO:0007669"/>
    <property type="project" value="TreeGrafter"/>
</dbReference>
<accession>A0A928V4T9</accession>
<dbReference type="Proteomes" id="UP000652567">
    <property type="component" value="Unassembled WGS sequence"/>
</dbReference>
<gene>
    <name evidence="2" type="ORF">C4F51_05350</name>
</gene>
<protein>
    <submittedName>
        <fullName evidence="2">ABC transporter substrate-binding protein</fullName>
    </submittedName>
</protein>
<evidence type="ECO:0000313" key="2">
    <source>
        <dbReference type="EMBL" id="MBE8716612.1"/>
    </source>
</evidence>
<dbReference type="InterPro" id="IPR039424">
    <property type="entry name" value="SBP_5"/>
</dbReference>
<keyword evidence="3" id="KW-1185">Reference proteome</keyword>
<dbReference type="PANTHER" id="PTHR30290:SF83">
    <property type="entry name" value="ABC TRANSPORTER SUBSTRATE-BINDING PROTEIN"/>
    <property type="match status" value="1"/>
</dbReference>
<reference evidence="2" key="1">
    <citation type="submission" date="2018-07" db="EMBL/GenBank/DDBJ databases">
        <title>Genome assembly of strain Ka43.</title>
        <authorList>
            <person name="Kukolya J."/>
            <person name="Nagy I."/>
            <person name="Horvath B."/>
            <person name="Toth A."/>
        </authorList>
    </citation>
    <scope>NUCLEOTIDE SEQUENCE</scope>
    <source>
        <strain evidence="2">KB43</strain>
    </source>
</reference>
<evidence type="ECO:0000313" key="3">
    <source>
        <dbReference type="Proteomes" id="UP000652567"/>
    </source>
</evidence>
<feature type="domain" description="Solute-binding protein family 5" evidence="1">
    <location>
        <begin position="102"/>
        <end position="423"/>
    </location>
</feature>
<dbReference type="PANTHER" id="PTHR30290">
    <property type="entry name" value="PERIPLASMIC BINDING COMPONENT OF ABC TRANSPORTER"/>
    <property type="match status" value="1"/>
</dbReference>
<dbReference type="AlphaFoldDB" id="A0A928V4T9"/>
<dbReference type="CDD" id="cd08503">
    <property type="entry name" value="PBP2_NikA_DppA_OppA_like_17"/>
    <property type="match status" value="1"/>
</dbReference>
<dbReference type="Gene3D" id="3.40.190.10">
    <property type="entry name" value="Periplasmic binding protein-like II"/>
    <property type="match status" value="1"/>
</dbReference>
<organism evidence="2 3">
    <name type="scientific">Cellvibrio polysaccharolyticus</name>
    <dbReference type="NCBI Taxonomy" id="2082724"/>
    <lineage>
        <taxon>Bacteria</taxon>
        <taxon>Pseudomonadati</taxon>
        <taxon>Pseudomonadota</taxon>
        <taxon>Gammaproteobacteria</taxon>
        <taxon>Cellvibrionales</taxon>
        <taxon>Cellvibrionaceae</taxon>
        <taxon>Cellvibrio</taxon>
    </lineage>
</organism>
<proteinExistence type="predicted"/>
<dbReference type="PROSITE" id="PS51257">
    <property type="entry name" value="PROKAR_LIPOPROTEIN"/>
    <property type="match status" value="1"/>
</dbReference>
<dbReference type="Pfam" id="PF00496">
    <property type="entry name" value="SBP_bac_5"/>
    <property type="match status" value="1"/>
</dbReference>
<dbReference type="EMBL" id="PRDL01000001">
    <property type="protein sequence ID" value="MBE8716612.1"/>
    <property type="molecule type" value="Genomic_DNA"/>
</dbReference>
<dbReference type="Gene3D" id="3.10.105.10">
    <property type="entry name" value="Dipeptide-binding Protein, Domain 3"/>
    <property type="match status" value="1"/>
</dbReference>
<dbReference type="GO" id="GO:0015833">
    <property type="term" value="P:peptide transport"/>
    <property type="evidence" value="ECO:0007669"/>
    <property type="project" value="TreeGrafter"/>
</dbReference>
<dbReference type="SUPFAM" id="SSF53850">
    <property type="entry name" value="Periplasmic binding protein-like II"/>
    <property type="match status" value="1"/>
</dbReference>
<dbReference type="InterPro" id="IPR006311">
    <property type="entry name" value="TAT_signal"/>
</dbReference>
<sequence>MTEFSRRKFLQHSLTIGGGVIGAGFLAGCDTASDTGSLISASSQSIINLLPKRGGTIRFGVIAGNQVGNLDAHKPLGGGAAFRGWALYSKLWEWNLNAQPGLALAESTEVNKDGTEWTIRLHKDLEFHHGKTITADDVIFSLLRLTDPELASPYAGYLYSLDRNNVKKLDDLTVRIPFQEGRGLVALAECWMSWGGIVPTDYHPQTNIVGAGPYRLKNFTPGQRSVFTRFENYYKADQPYADEIEIIDFLDQTSRLQALQSGQIDIATGIAQEHLPFVNQDARFALTVSPTDAWQSFDMNLERPPFNDARVRKAFRLIADREELVARVLQGRGRVANDIYGETDPTYNHTIPQRKQNLDEAKRLLAEAGYENGLDIELVTTTGAGLNAAVVFSQQAKAAGVNIQVKQVDPSIFSGPKRNDWTFSTGGGVSRPILLTVQQHDGPRAVGNKTHFRDARFGELITEALQQPDFEARKILIHEAQQIQHDIGGMLIWGYADVLDVSTQHIGGIEPDRSGFAAWRTDKVWRQDV</sequence>
<name>A0A928V4T9_9GAMM</name>
<dbReference type="PROSITE" id="PS51318">
    <property type="entry name" value="TAT"/>
    <property type="match status" value="1"/>
</dbReference>
<dbReference type="InterPro" id="IPR000914">
    <property type="entry name" value="SBP_5_dom"/>
</dbReference>